<keyword evidence="1" id="KW-0472">Membrane</keyword>
<name>A0A1D3JF71_PLAOA</name>
<sequence>MTDKEDPDISSLQSEVIYHQLDRGLKDYIHDTKDFWNLVIKNHYLKKLNIYGTLAKGFYYVSTMKINDDTFYDKRWNYLYFWTGIKVLESSENSYFSEVMNLLKTVKSVNDNSISYNDDLFKISEEQFKNLKRIYDYLENYQTINLRIGLSINASCTAAYRNYVTATHDFYIEEKTRCQRMLTDNYCKLVNSFVHEYDKNQIKKLLCDGKKDPNAHSGMEDVEEDLGSSRPHLPVQEERTEALHLDPHQKGGTRALELPTGDISSSSGSTSALTTVFPLLGTASLAFFFLKVNLNTIYKYKYFNFTPLGSRLYNRIFSKQIIRTNVEEPQKLLENSYEFLNTNTEENSHHIGYHSM</sequence>
<keyword evidence="1" id="KW-0812">Transmembrane</keyword>
<protein>
    <submittedName>
        <fullName evidence="2">PIR protein</fullName>
    </submittedName>
</protein>
<keyword evidence="1" id="KW-1133">Transmembrane helix</keyword>
<dbReference type="EMBL" id="FLRI01000512">
    <property type="protein sequence ID" value="SBT84512.1"/>
    <property type="molecule type" value="Genomic_DNA"/>
</dbReference>
<accession>A0A1D3JF71</accession>
<keyword evidence="3" id="KW-1185">Reference proteome</keyword>
<evidence type="ECO:0000256" key="1">
    <source>
        <dbReference type="SAM" id="Phobius"/>
    </source>
</evidence>
<dbReference type="VEuPathDB" id="PlasmoDB:PocGH01_00202600"/>
<feature type="transmembrane region" description="Helical" evidence="1">
    <location>
        <begin position="272"/>
        <end position="290"/>
    </location>
</feature>
<dbReference type="VEuPathDB" id="PlasmoDB:POWCR01_000212900"/>
<organism evidence="2 3">
    <name type="scientific">Plasmodium ovale</name>
    <name type="common">malaria parasite P. ovale</name>
    <dbReference type="NCBI Taxonomy" id="36330"/>
    <lineage>
        <taxon>Eukaryota</taxon>
        <taxon>Sar</taxon>
        <taxon>Alveolata</taxon>
        <taxon>Apicomplexa</taxon>
        <taxon>Aconoidasida</taxon>
        <taxon>Haemosporida</taxon>
        <taxon>Plasmodiidae</taxon>
        <taxon>Plasmodium</taxon>
        <taxon>Plasmodium (Plasmodium)</taxon>
    </lineage>
</organism>
<gene>
    <name evidence="2" type="primary">PocGH01_00202600</name>
    <name evidence="2" type="ORF">POCGH01_00202600</name>
</gene>
<dbReference type="Proteomes" id="UP000242942">
    <property type="component" value="Unassembled WGS sequence"/>
</dbReference>
<dbReference type="InterPro" id="IPR008780">
    <property type="entry name" value="Plasmodium_Vir"/>
</dbReference>
<evidence type="ECO:0000313" key="3">
    <source>
        <dbReference type="Proteomes" id="UP000242942"/>
    </source>
</evidence>
<dbReference type="AlphaFoldDB" id="A0A1D3JF71"/>
<proteinExistence type="predicted"/>
<dbReference type="OrthoDB" id="383226at2759"/>
<reference evidence="2 3" key="1">
    <citation type="submission" date="2016-06" db="EMBL/GenBank/DDBJ databases">
        <authorList>
            <consortium name="Pathogen Informatics"/>
        </authorList>
    </citation>
    <scope>NUCLEOTIDE SEQUENCE [LARGE SCALE GENOMIC DNA]</scope>
    <source>
        <strain evidence="2">PocGH01</strain>
    </source>
</reference>
<dbReference type="Pfam" id="PF05795">
    <property type="entry name" value="Plasmodium_Vir"/>
    <property type="match status" value="1"/>
</dbReference>
<evidence type="ECO:0000313" key="2">
    <source>
        <dbReference type="EMBL" id="SBT84512.1"/>
    </source>
</evidence>